<dbReference type="GO" id="GO:0006631">
    <property type="term" value="P:fatty acid metabolic process"/>
    <property type="evidence" value="ECO:0007669"/>
    <property type="project" value="UniProtKB-KW"/>
</dbReference>
<dbReference type="Gene3D" id="3.40.50.12780">
    <property type="entry name" value="N-terminal domain of ligase-like"/>
    <property type="match status" value="1"/>
</dbReference>
<dbReference type="FunFam" id="3.30.300.30:FF:000008">
    <property type="entry name" value="2,3-dihydroxybenzoate-AMP ligase"/>
    <property type="match status" value="1"/>
</dbReference>
<comment type="catalytic activity">
    <reaction evidence="5">
        <text>3-(methylsulfanyl)propanoate + ATP + CoA = 3-(methylsulfanyl)propanoyl-CoA + AMP + diphosphate</text>
        <dbReference type="Rhea" id="RHEA:43052"/>
        <dbReference type="ChEBI" id="CHEBI:30616"/>
        <dbReference type="ChEBI" id="CHEBI:33019"/>
        <dbReference type="ChEBI" id="CHEBI:49016"/>
        <dbReference type="ChEBI" id="CHEBI:57287"/>
        <dbReference type="ChEBI" id="CHEBI:82815"/>
        <dbReference type="ChEBI" id="CHEBI:456215"/>
        <dbReference type="EC" id="6.2.1.44"/>
    </reaction>
    <physiologicalReaction direction="left-to-right" evidence="5">
        <dbReference type="Rhea" id="RHEA:43053"/>
    </physiologicalReaction>
</comment>
<evidence type="ECO:0000256" key="3">
    <source>
        <dbReference type="ARBA" id="ARBA00022832"/>
    </source>
</evidence>
<evidence type="ECO:0000313" key="11">
    <source>
        <dbReference type="Proteomes" id="UP000281647"/>
    </source>
</evidence>
<evidence type="ECO:0000259" key="8">
    <source>
        <dbReference type="Pfam" id="PF00501"/>
    </source>
</evidence>
<reference evidence="10 11" key="1">
    <citation type="submission" date="2018-11" db="EMBL/GenBank/DDBJ databases">
        <title>Pseudaminobacter arsenicus sp. nov., an arsenic-resistant bacterium isolated from arsenic-rich aquifers.</title>
        <authorList>
            <person name="Mu Y."/>
        </authorList>
    </citation>
    <scope>NUCLEOTIDE SEQUENCE [LARGE SCALE GENOMIC DNA]</scope>
    <source>
        <strain evidence="10 11">CB3</strain>
    </source>
</reference>
<dbReference type="CDD" id="cd12118">
    <property type="entry name" value="ttLC_FACS_AEE21_like"/>
    <property type="match status" value="1"/>
</dbReference>
<accession>A0A432VAS4</accession>
<name>A0A432VAS4_9HYPH</name>
<comment type="similarity">
    <text evidence="1">Belongs to the ATP-dependent AMP-binding enzyme family.</text>
</comment>
<keyword evidence="11" id="KW-1185">Reference proteome</keyword>
<evidence type="ECO:0000256" key="5">
    <source>
        <dbReference type="ARBA" id="ARBA00051915"/>
    </source>
</evidence>
<dbReference type="PANTHER" id="PTHR43859">
    <property type="entry name" value="ACYL-ACTIVATING ENZYME"/>
    <property type="match status" value="1"/>
</dbReference>
<evidence type="ECO:0000256" key="1">
    <source>
        <dbReference type="ARBA" id="ARBA00006432"/>
    </source>
</evidence>
<evidence type="ECO:0000313" key="10">
    <source>
        <dbReference type="EMBL" id="RUM99206.1"/>
    </source>
</evidence>
<evidence type="ECO:0000256" key="7">
    <source>
        <dbReference type="ARBA" id="ARBA00067668"/>
    </source>
</evidence>
<dbReference type="OrthoDB" id="9803968at2"/>
<evidence type="ECO:0000259" key="9">
    <source>
        <dbReference type="Pfam" id="PF13193"/>
    </source>
</evidence>
<dbReference type="EMBL" id="RKST01000002">
    <property type="protein sequence ID" value="RUM99206.1"/>
    <property type="molecule type" value="Genomic_DNA"/>
</dbReference>
<feature type="domain" description="AMP-dependent synthetase/ligase" evidence="8">
    <location>
        <begin position="26"/>
        <end position="401"/>
    </location>
</feature>
<dbReference type="InterPro" id="IPR042099">
    <property type="entry name" value="ANL_N_sf"/>
</dbReference>
<dbReference type="Pfam" id="PF00501">
    <property type="entry name" value="AMP-binding"/>
    <property type="match status" value="1"/>
</dbReference>
<dbReference type="EC" id="6.2.1.44" evidence="6"/>
<dbReference type="SUPFAM" id="SSF56801">
    <property type="entry name" value="Acetyl-CoA synthetase-like"/>
    <property type="match status" value="1"/>
</dbReference>
<evidence type="ECO:0000256" key="2">
    <source>
        <dbReference type="ARBA" id="ARBA00022598"/>
    </source>
</evidence>
<dbReference type="GO" id="GO:0016874">
    <property type="term" value="F:ligase activity"/>
    <property type="evidence" value="ECO:0007669"/>
    <property type="project" value="UniProtKB-KW"/>
</dbReference>
<proteinExistence type="inferred from homology"/>
<keyword evidence="4" id="KW-0443">Lipid metabolism</keyword>
<keyword evidence="2" id="KW-0436">Ligase</keyword>
<dbReference type="NCBIfam" id="NF006020">
    <property type="entry name" value="PRK08162.1"/>
    <property type="match status" value="1"/>
</dbReference>
<dbReference type="RefSeq" id="WP_128624198.1">
    <property type="nucleotide sequence ID" value="NZ_ML133508.1"/>
</dbReference>
<dbReference type="InterPro" id="IPR025110">
    <property type="entry name" value="AMP-bd_C"/>
</dbReference>
<dbReference type="Gene3D" id="3.30.300.30">
    <property type="match status" value="1"/>
</dbReference>
<dbReference type="InterPro" id="IPR000873">
    <property type="entry name" value="AMP-dep_synth/lig_dom"/>
</dbReference>
<dbReference type="Pfam" id="PF13193">
    <property type="entry name" value="AMP-binding_C"/>
    <property type="match status" value="1"/>
</dbReference>
<evidence type="ECO:0000256" key="4">
    <source>
        <dbReference type="ARBA" id="ARBA00023098"/>
    </source>
</evidence>
<dbReference type="AlphaFoldDB" id="A0A432VAS4"/>
<sequence>MPSNAYRELERCQANYAPLTPVSFLSRAAAVYPEKTAVIDGDRRFSYRQFDERCRRLASALINRGIERDDTVAIIAPNVTAMLEAHYGVPMAGGVLNALNTRLDPTTLGFCLRHGDAKIVLVDSEYLTLIRQAMSIAGISVPLVVIGHEAWPFGDEEEQYEAFLQKADPIASIDRITDEWSPVSLGYTSGTTGDPKGVVCHHRGAYLNTLGNVLAAQLNDQSVYLWTLPMFHCNGWSHTWAVTAAGGTHVCLRRIDPQAIYAIIRQEGVTHLSAAPIVLNMLAELAARQTSSFDHPVRILTGGSVPPTSVMSAVEKLGFLVMHIYGLTESTGPSLICEWQPEWNSLSYDAQLANKARQGVRLVTMQEAIVADPASGLEVRANGKDVGEILLRGNTVMMGYLKNETATGEAFAGGWFHTGDLAVRHPDGYIEIKDRAKDVIISGGENISSVEIEEILFRHPAVNEAAVVARPDNKWGEHPCAFIDMKEGVDPVGEAELIEFCRSNLARFKIPKTFVFGPLPKTSTGKVQKHLLRARARNIVAQ</sequence>
<dbReference type="Proteomes" id="UP000281647">
    <property type="component" value="Unassembled WGS sequence"/>
</dbReference>
<organism evidence="10 11">
    <name type="scientific">Borborobacter arsenicus</name>
    <dbReference type="NCBI Taxonomy" id="1851146"/>
    <lineage>
        <taxon>Bacteria</taxon>
        <taxon>Pseudomonadati</taxon>
        <taxon>Pseudomonadota</taxon>
        <taxon>Alphaproteobacteria</taxon>
        <taxon>Hyphomicrobiales</taxon>
        <taxon>Phyllobacteriaceae</taxon>
        <taxon>Borborobacter</taxon>
    </lineage>
</organism>
<protein>
    <recommendedName>
        <fullName evidence="7">3-methylmercaptopropionyl-CoA ligase</fullName>
        <ecNumber evidence="6">6.2.1.44</ecNumber>
    </recommendedName>
</protein>
<dbReference type="PANTHER" id="PTHR43859:SF4">
    <property type="entry name" value="BUTANOATE--COA LIGASE AAE1-RELATED"/>
    <property type="match status" value="1"/>
</dbReference>
<keyword evidence="3" id="KW-0276">Fatty acid metabolism</keyword>
<gene>
    <name evidence="10" type="ORF">EET67_03295</name>
</gene>
<comment type="caution">
    <text evidence="10">The sequence shown here is derived from an EMBL/GenBank/DDBJ whole genome shotgun (WGS) entry which is preliminary data.</text>
</comment>
<dbReference type="PROSITE" id="PS00455">
    <property type="entry name" value="AMP_BINDING"/>
    <property type="match status" value="1"/>
</dbReference>
<dbReference type="InterPro" id="IPR020845">
    <property type="entry name" value="AMP-binding_CS"/>
</dbReference>
<dbReference type="InterPro" id="IPR045851">
    <property type="entry name" value="AMP-bd_C_sf"/>
</dbReference>
<feature type="domain" description="AMP-binding enzyme C-terminal" evidence="9">
    <location>
        <begin position="451"/>
        <end position="526"/>
    </location>
</feature>
<evidence type="ECO:0000256" key="6">
    <source>
        <dbReference type="ARBA" id="ARBA00066616"/>
    </source>
</evidence>